<dbReference type="AlphaFoldDB" id="W2TZD5"/>
<accession>W2TZD5</accession>
<dbReference type="KEGG" id="nai:NECAME_00072"/>
<name>W2TZD5_NECAM</name>
<dbReference type="Proteomes" id="UP000053676">
    <property type="component" value="Unassembled WGS sequence"/>
</dbReference>
<organism evidence="1 2">
    <name type="scientific">Necator americanus</name>
    <name type="common">Human hookworm</name>
    <dbReference type="NCBI Taxonomy" id="51031"/>
    <lineage>
        <taxon>Eukaryota</taxon>
        <taxon>Metazoa</taxon>
        <taxon>Ecdysozoa</taxon>
        <taxon>Nematoda</taxon>
        <taxon>Chromadorea</taxon>
        <taxon>Rhabditida</taxon>
        <taxon>Rhabditina</taxon>
        <taxon>Rhabditomorpha</taxon>
        <taxon>Strongyloidea</taxon>
        <taxon>Ancylostomatidae</taxon>
        <taxon>Bunostominae</taxon>
        <taxon>Necator</taxon>
    </lineage>
</organism>
<reference evidence="2" key="1">
    <citation type="journal article" date="2014" name="Nat. Genet.">
        <title>Genome of the human hookworm Necator americanus.</title>
        <authorList>
            <person name="Tang Y.T."/>
            <person name="Gao X."/>
            <person name="Rosa B.A."/>
            <person name="Abubucker S."/>
            <person name="Hallsworth-Pepin K."/>
            <person name="Martin J."/>
            <person name="Tyagi R."/>
            <person name="Heizer E."/>
            <person name="Zhang X."/>
            <person name="Bhonagiri-Palsikar V."/>
            <person name="Minx P."/>
            <person name="Warren W.C."/>
            <person name="Wang Q."/>
            <person name="Zhan B."/>
            <person name="Hotez P.J."/>
            <person name="Sternberg P.W."/>
            <person name="Dougall A."/>
            <person name="Gaze S.T."/>
            <person name="Mulvenna J."/>
            <person name="Sotillo J."/>
            <person name="Ranganathan S."/>
            <person name="Rabelo E.M."/>
            <person name="Wilson R.K."/>
            <person name="Felgner P.L."/>
            <person name="Bethony J."/>
            <person name="Hawdon J.M."/>
            <person name="Gasser R.B."/>
            <person name="Loukas A."/>
            <person name="Mitreva M."/>
        </authorList>
    </citation>
    <scope>NUCLEOTIDE SEQUENCE [LARGE SCALE GENOMIC DNA]</scope>
</reference>
<keyword evidence="2" id="KW-1185">Reference proteome</keyword>
<sequence length="64" mass="7548">MWETNERPNAERAAYWRWRRRRVDGKAVNAPPIRRNNLHIQGRHAAAFDVSRCSRAGEKKKDSC</sequence>
<proteinExistence type="predicted"/>
<gene>
    <name evidence="1" type="ORF">NECAME_00072</name>
</gene>
<protein>
    <submittedName>
        <fullName evidence="1">Uncharacterized protein</fullName>
    </submittedName>
</protein>
<evidence type="ECO:0000313" key="2">
    <source>
        <dbReference type="Proteomes" id="UP000053676"/>
    </source>
</evidence>
<dbReference type="EMBL" id="KI657455">
    <property type="protein sequence ID" value="ETN87213.1"/>
    <property type="molecule type" value="Genomic_DNA"/>
</dbReference>
<evidence type="ECO:0000313" key="1">
    <source>
        <dbReference type="EMBL" id="ETN87213.1"/>
    </source>
</evidence>